<feature type="compositionally biased region" description="Basic and acidic residues" evidence="1">
    <location>
        <begin position="128"/>
        <end position="153"/>
    </location>
</feature>
<dbReference type="EMBL" id="RSCD01000002">
    <property type="protein sequence ID" value="RSH94538.1"/>
    <property type="molecule type" value="Genomic_DNA"/>
</dbReference>
<comment type="caution">
    <text evidence="2">The sequence shown here is derived from an EMBL/GenBank/DDBJ whole genome shotgun (WGS) entry which is preliminary data.</text>
</comment>
<keyword evidence="3" id="KW-1185">Reference proteome</keyword>
<protein>
    <submittedName>
        <fullName evidence="2">Uncharacterized protein</fullName>
    </submittedName>
</protein>
<evidence type="ECO:0000313" key="3">
    <source>
        <dbReference type="Proteomes" id="UP000279259"/>
    </source>
</evidence>
<reference evidence="2 3" key="1">
    <citation type="submission" date="2018-11" db="EMBL/GenBank/DDBJ databases">
        <title>Genome sequence of Saitozyma podzolica DSM 27192.</title>
        <authorList>
            <person name="Aliyu H."/>
            <person name="Gorte O."/>
            <person name="Ochsenreither K."/>
        </authorList>
    </citation>
    <scope>NUCLEOTIDE SEQUENCE [LARGE SCALE GENOMIC DNA]</scope>
    <source>
        <strain evidence="2 3">DSM 27192</strain>
    </source>
</reference>
<accession>A0A427YTS8</accession>
<feature type="compositionally biased region" description="Basic and acidic residues" evidence="1">
    <location>
        <begin position="190"/>
        <end position="200"/>
    </location>
</feature>
<organism evidence="2 3">
    <name type="scientific">Saitozyma podzolica</name>
    <dbReference type="NCBI Taxonomy" id="1890683"/>
    <lineage>
        <taxon>Eukaryota</taxon>
        <taxon>Fungi</taxon>
        <taxon>Dikarya</taxon>
        <taxon>Basidiomycota</taxon>
        <taxon>Agaricomycotina</taxon>
        <taxon>Tremellomycetes</taxon>
        <taxon>Tremellales</taxon>
        <taxon>Trimorphomycetaceae</taxon>
        <taxon>Saitozyma</taxon>
    </lineage>
</organism>
<dbReference type="OrthoDB" id="2564465at2759"/>
<name>A0A427YTS8_9TREE</name>
<gene>
    <name evidence="2" type="ORF">EHS25_004342</name>
</gene>
<dbReference type="AlphaFoldDB" id="A0A427YTS8"/>
<proteinExistence type="predicted"/>
<feature type="compositionally biased region" description="Polar residues" evidence="1">
    <location>
        <begin position="234"/>
        <end position="249"/>
    </location>
</feature>
<sequence length="328" mass="34763">MPYISTEALVGGALLIVLALGYQYLPQTTSSSSTSKSKKKNKKKTKTPIEQELDKAGPSSTGGGAKTGKKGKKGKESSGIPNGTREQDSRDTSQPSLAPSQPETLGTKQSPTFAGVASASSQPAKPKTLAEKIAPKPRKTKVDDMLAPEDRPATHARVMKIASASGESLPSPMPAPAPPAAAAAPLPKNESAEKVSKFEEDYAESSDEGTSATGTVEDDGWDMVPCRKKKPLSLNLSSAQGRAQSSTSPLPVESKIQRKNAKRAEAKRESKAAEEAERQRRLAMHRRDLERERINDLYAQKSSGAARSKGLGGGSKATLDTNGKLIWE</sequence>
<feature type="compositionally biased region" description="Polar residues" evidence="1">
    <location>
        <begin position="92"/>
        <end position="123"/>
    </location>
</feature>
<evidence type="ECO:0000313" key="2">
    <source>
        <dbReference type="EMBL" id="RSH94538.1"/>
    </source>
</evidence>
<feature type="compositionally biased region" description="Basic and acidic residues" evidence="1">
    <location>
        <begin position="262"/>
        <end position="295"/>
    </location>
</feature>
<dbReference type="Proteomes" id="UP000279259">
    <property type="component" value="Unassembled WGS sequence"/>
</dbReference>
<evidence type="ECO:0000256" key="1">
    <source>
        <dbReference type="SAM" id="MobiDB-lite"/>
    </source>
</evidence>
<feature type="region of interest" description="Disordered" evidence="1">
    <location>
        <begin position="27"/>
        <end position="328"/>
    </location>
</feature>
<feature type="compositionally biased region" description="Basic residues" evidence="1">
    <location>
        <begin position="36"/>
        <end position="46"/>
    </location>
</feature>